<reference evidence="1 2" key="1">
    <citation type="submission" date="2021-02" db="EMBL/GenBank/DDBJ databases">
        <title>PHA producing bacteria isolated from coastal sediment in Guangdong, Shenzhen.</title>
        <authorList>
            <person name="Zheng W."/>
            <person name="Yu S."/>
            <person name="Huang Y."/>
        </authorList>
    </citation>
    <scope>NUCLEOTIDE SEQUENCE [LARGE SCALE GENOMIC DNA]</scope>
    <source>
        <strain evidence="1 2">TN21-5</strain>
    </source>
</reference>
<gene>
    <name evidence="1" type="ORF">JYP53_00035</name>
</gene>
<comment type="caution">
    <text evidence="1">The sequence shown here is derived from an EMBL/GenBank/DDBJ whole genome shotgun (WGS) entry which is preliminary data.</text>
</comment>
<evidence type="ECO:0000313" key="2">
    <source>
        <dbReference type="Proteomes" id="UP000664344"/>
    </source>
</evidence>
<dbReference type="InterPro" id="IPR025335">
    <property type="entry name" value="DUF4241"/>
</dbReference>
<dbReference type="EMBL" id="JAFKDB010000002">
    <property type="protein sequence ID" value="MBN7768290.1"/>
    <property type="molecule type" value="Genomic_DNA"/>
</dbReference>
<sequence length="365" mass="41466">MKNTFNLFKKKNSYGDSVNSPEDRVKAFISHWYEQWSKAQKKMGEDVDFDYWGNQISEVDETHFAAGRNSGSKNSFGSPADYDPKTEKITECEIDGENAQVFTELYREALKSSNYHVYELVRDAESGWKITEIFTLFHPPKSPVIDLDKHTEILAMSVEDAPFMDREEHIDLNENTLFQKDRNVKVPHLDEGVARLEQIGSLRISSGVVGILDFGYDIYDFEPLQRKVKPGEYPVETVTIHDRVAGIRVKFTDSEKPMKWHAANTPSGNGVYGVDAGNLAIFDVNNLMELNRIGKEKIFNEWCMSGKPELVSMTGKNDCVISTSGFGDGAYPAYWGVNEKDEIISLYIDFMILVKENENGLYESI</sequence>
<dbReference type="RefSeq" id="WP_029655011.1">
    <property type="nucleotide sequence ID" value="NZ_JAFKDB010000002.1"/>
</dbReference>
<proteinExistence type="predicted"/>
<name>A0ABS3BDL9_9GAMM</name>
<dbReference type="Proteomes" id="UP000664344">
    <property type="component" value="Unassembled WGS sequence"/>
</dbReference>
<accession>A0ABS3BDL9</accession>
<dbReference type="Pfam" id="PF14025">
    <property type="entry name" value="DUF4241"/>
    <property type="match status" value="1"/>
</dbReference>
<organism evidence="1 2">
    <name type="scientific">Marinobacter daepoensis</name>
    <dbReference type="NCBI Taxonomy" id="262077"/>
    <lineage>
        <taxon>Bacteria</taxon>
        <taxon>Pseudomonadati</taxon>
        <taxon>Pseudomonadota</taxon>
        <taxon>Gammaproteobacteria</taxon>
        <taxon>Pseudomonadales</taxon>
        <taxon>Marinobacteraceae</taxon>
        <taxon>Marinobacter</taxon>
    </lineage>
</organism>
<evidence type="ECO:0000313" key="1">
    <source>
        <dbReference type="EMBL" id="MBN7768290.1"/>
    </source>
</evidence>
<keyword evidence="2" id="KW-1185">Reference proteome</keyword>
<protein>
    <submittedName>
        <fullName evidence="1">DUF4241 domain-containing protein</fullName>
    </submittedName>
</protein>